<dbReference type="AlphaFoldDB" id="A0A4W5MA02"/>
<dbReference type="STRING" id="62062.ENSHHUP00000035541"/>
<evidence type="ECO:0000313" key="2">
    <source>
        <dbReference type="Proteomes" id="UP000314982"/>
    </source>
</evidence>
<dbReference type="SUPFAM" id="SSF49899">
    <property type="entry name" value="Concanavalin A-like lectins/glucanases"/>
    <property type="match status" value="1"/>
</dbReference>
<evidence type="ECO:0000313" key="1">
    <source>
        <dbReference type="Ensembl" id="ENSHHUP00000035541.1"/>
    </source>
</evidence>
<accession>A0A4W5MA02</accession>
<name>A0A4W5MA02_9TELE</name>
<dbReference type="Proteomes" id="UP000314982">
    <property type="component" value="Unassembled WGS sequence"/>
</dbReference>
<organism evidence="1 2">
    <name type="scientific">Hucho hucho</name>
    <name type="common">huchen</name>
    <dbReference type="NCBI Taxonomy" id="62062"/>
    <lineage>
        <taxon>Eukaryota</taxon>
        <taxon>Metazoa</taxon>
        <taxon>Chordata</taxon>
        <taxon>Craniata</taxon>
        <taxon>Vertebrata</taxon>
        <taxon>Euteleostomi</taxon>
        <taxon>Actinopterygii</taxon>
        <taxon>Neopterygii</taxon>
        <taxon>Teleostei</taxon>
        <taxon>Protacanthopterygii</taxon>
        <taxon>Salmoniformes</taxon>
        <taxon>Salmonidae</taxon>
        <taxon>Salmoninae</taxon>
        <taxon>Hucho</taxon>
    </lineage>
</organism>
<proteinExistence type="predicted"/>
<reference evidence="2" key="1">
    <citation type="submission" date="2018-06" db="EMBL/GenBank/DDBJ databases">
        <title>Genome assembly of Danube salmon.</title>
        <authorList>
            <person name="Macqueen D.J."/>
            <person name="Gundappa M.K."/>
        </authorList>
    </citation>
    <scope>NUCLEOTIDE SEQUENCE [LARGE SCALE GENOMIC DNA]</scope>
</reference>
<keyword evidence="2" id="KW-1185">Reference proteome</keyword>
<reference evidence="1" key="2">
    <citation type="submission" date="2025-08" db="UniProtKB">
        <authorList>
            <consortium name="Ensembl"/>
        </authorList>
    </citation>
    <scope>IDENTIFICATION</scope>
</reference>
<reference evidence="1" key="3">
    <citation type="submission" date="2025-09" db="UniProtKB">
        <authorList>
            <consortium name="Ensembl"/>
        </authorList>
    </citation>
    <scope>IDENTIFICATION</scope>
</reference>
<protein>
    <submittedName>
        <fullName evidence="1">Uncharacterized protein</fullName>
    </submittedName>
</protein>
<sequence length="119" mass="13558">MGQFVHDGNSSLVIPTVFVSYFSRAYQDAELSLTHRFPSQPVEVFKESNRPNTTVGLLNLDTNSVVFYVGGYPDDFTPPVELRYPKYCGAIKLSTINDQFFSLYNFKNAINVDRQSYIK</sequence>
<dbReference type="InterPro" id="IPR013320">
    <property type="entry name" value="ConA-like_dom_sf"/>
</dbReference>
<dbReference type="Ensembl" id="ENSHHUT00000036971.1">
    <property type="protein sequence ID" value="ENSHHUP00000035541.1"/>
    <property type="gene ID" value="ENSHHUG00000022373.1"/>
</dbReference>
<dbReference type="Gene3D" id="2.60.120.200">
    <property type="match status" value="1"/>
</dbReference>